<evidence type="ECO:0000313" key="4">
    <source>
        <dbReference type="Proteomes" id="UP000823046"/>
    </source>
</evidence>
<evidence type="ECO:0000256" key="1">
    <source>
        <dbReference type="PROSITE-ProRule" id="PRU00723"/>
    </source>
</evidence>
<dbReference type="PROSITE" id="PS50103">
    <property type="entry name" value="ZF_C3H1"/>
    <property type="match status" value="1"/>
</dbReference>
<dbReference type="InterPro" id="IPR000571">
    <property type="entry name" value="Znf_CCCH"/>
</dbReference>
<proteinExistence type="predicted"/>
<feature type="domain" description="C3H1-type" evidence="2">
    <location>
        <begin position="451"/>
        <end position="476"/>
    </location>
</feature>
<organism evidence="3 4">
    <name type="scientific">Cardiosporidium cionae</name>
    <dbReference type="NCBI Taxonomy" id="476202"/>
    <lineage>
        <taxon>Eukaryota</taxon>
        <taxon>Sar</taxon>
        <taxon>Alveolata</taxon>
        <taxon>Apicomplexa</taxon>
        <taxon>Aconoidasida</taxon>
        <taxon>Nephromycida</taxon>
        <taxon>Cardiosporidium</taxon>
    </lineage>
</organism>
<dbReference type="EMBL" id="JADAQX010000101">
    <property type="protein sequence ID" value="KAF8821980.1"/>
    <property type="molecule type" value="Genomic_DNA"/>
</dbReference>
<comment type="caution">
    <text evidence="3">The sequence shown here is derived from an EMBL/GenBank/DDBJ whole genome shotgun (WGS) entry which is preliminary data.</text>
</comment>
<name>A0ABQ7JEA5_9APIC</name>
<keyword evidence="4" id="KW-1185">Reference proteome</keyword>
<gene>
    <name evidence="3" type="ORF">IE077_001265</name>
</gene>
<keyword evidence="1" id="KW-0862">Zinc</keyword>
<accession>A0ABQ7JEA5</accession>
<evidence type="ECO:0000313" key="3">
    <source>
        <dbReference type="EMBL" id="KAF8821980.1"/>
    </source>
</evidence>
<keyword evidence="1" id="KW-0479">Metal-binding</keyword>
<dbReference type="Proteomes" id="UP000823046">
    <property type="component" value="Unassembled WGS sequence"/>
</dbReference>
<keyword evidence="1" id="KW-0863">Zinc-finger</keyword>
<reference evidence="3 4" key="1">
    <citation type="journal article" date="2020" name="bioRxiv">
        <title>Metabolic contributions of an alphaproteobacterial endosymbiont in the apicomplexan Cardiosporidium cionae.</title>
        <authorList>
            <person name="Hunter E.S."/>
            <person name="Paight C.J."/>
            <person name="Lane C.E."/>
        </authorList>
    </citation>
    <scope>NUCLEOTIDE SEQUENCE [LARGE SCALE GENOMIC DNA]</scope>
    <source>
        <strain evidence="3">ESH_2018</strain>
    </source>
</reference>
<evidence type="ECO:0000259" key="2">
    <source>
        <dbReference type="PROSITE" id="PS50103"/>
    </source>
</evidence>
<sequence length="519" mass="58022">MLELARMLGVNLNLPLDTEEDTKRNDLDPSLQPSSLYNAMQVLLSSHDTAALRKHLLTLSEATDLKGSPENMKMKRLLSPDPLDSLISRSASTTTVPSDGYSFYDKSSECQRSYTKYDEAVGTNVSDCGSFLPAASLSADFERRHKSNTLSLPLRTMMSMPDFRSSTHFLSPDFTFDEKKLSIPSVAATMCTPQKEEIRVCEGANAASSLMYGDQSSSSFGGTEYETLDDEILLEKLMTTMSIEGIISSNEIGLTERKLLGELHMRLIKRYEKKLNLLQDNIELLSKGGKVHFDIVSEIFSMYPRINFRLLEPTKGAAPHSPPEMGNVMTYPNPVEMEESSSKYMPPSAWLDELLASTNMDSPTTGYALSIASIDKESPVHVLSSLDGKKGRVAASSSNEEEISMEGNETLAVNDRTIPIRRICTTTSPRGYKIKADEIRSLLHSQGCCKPCAFFYNKKKGCRNGASCEFCHHEDHGKHTLKHWKKQQQKLMVSEKVHLAEFVMALCLYERYTKILHTR</sequence>
<protein>
    <recommendedName>
        <fullName evidence="2">C3H1-type domain-containing protein</fullName>
    </recommendedName>
</protein>
<feature type="zinc finger region" description="C3H1-type" evidence="1">
    <location>
        <begin position="451"/>
        <end position="476"/>
    </location>
</feature>